<dbReference type="AlphaFoldDB" id="A0A7C8MB39"/>
<name>A0A7C8MB39_9PLEO</name>
<feature type="compositionally biased region" description="Basic and acidic residues" evidence="1">
    <location>
        <begin position="125"/>
        <end position="140"/>
    </location>
</feature>
<feature type="compositionally biased region" description="Basic and acidic residues" evidence="1">
    <location>
        <begin position="160"/>
        <end position="176"/>
    </location>
</feature>
<dbReference type="EMBL" id="JAADJZ010000010">
    <property type="protein sequence ID" value="KAF2872215.1"/>
    <property type="molecule type" value="Genomic_DNA"/>
</dbReference>
<feature type="compositionally biased region" description="Basic residues" evidence="1">
    <location>
        <begin position="149"/>
        <end position="159"/>
    </location>
</feature>
<organism evidence="2 3">
    <name type="scientific">Massariosphaeria phaeospora</name>
    <dbReference type="NCBI Taxonomy" id="100035"/>
    <lineage>
        <taxon>Eukaryota</taxon>
        <taxon>Fungi</taxon>
        <taxon>Dikarya</taxon>
        <taxon>Ascomycota</taxon>
        <taxon>Pezizomycotina</taxon>
        <taxon>Dothideomycetes</taxon>
        <taxon>Pleosporomycetidae</taxon>
        <taxon>Pleosporales</taxon>
        <taxon>Pleosporales incertae sedis</taxon>
        <taxon>Massariosphaeria</taxon>
    </lineage>
</organism>
<dbReference type="OrthoDB" id="3800944at2759"/>
<feature type="compositionally biased region" description="Low complexity" evidence="1">
    <location>
        <begin position="178"/>
        <end position="202"/>
    </location>
</feature>
<comment type="caution">
    <text evidence="2">The sequence shown here is derived from an EMBL/GenBank/DDBJ whole genome shotgun (WGS) entry which is preliminary data.</text>
</comment>
<sequence length="561" mass="61951">MALLLAQITSPSPFICSRFLPGYFVITSRSDRMDPTQPRQSGRPLLRHRGSKVRKTSRNPEYDVSQMQSSSSRYRRKPTGQRAAPLSQLNTPAGRALAEGPVVSNRHYGTPSVDPGVVYQQVRSRSRDAPIRQVRREREQSASPLDRLRHSHTRSKRDLRRAEHVDTGYMNTDRDLLPSQRPRSASSQSSSTSWGSSWEGSADCNKAAEQPPTPVIALTCPECGQSGFGLESPASFDGICRICRRFVPVGYTAPHDEPEQWSPGSENPPTPPPKDPAITACDMCLAIPLQIYEDFLRFFPTCKVCGHMTADTVADVVFRKGEVSGLRDDRGRLLLGPGQHLQDWCWCVAMELLSEAPSNPRTEHLNTQIPTHQAAVRPPRVDCMSEHPLPTAFDSMSLNEPPQVQVAFDNTEPAATPAAIARKRDRFLFLKRAQQAPPAISAGPPLPPPASAAVNAQTEAQLIPAYKVPRNYQYKEKFSFSPPKPGTGLVGGVEIISVRRPDSSEATRVFQPRYDMPRVTRKPLPARMPNGNVGRGDVPAVPGTNARPQPKRTFTEILGDR</sequence>
<reference evidence="2 3" key="1">
    <citation type="submission" date="2020-01" db="EMBL/GenBank/DDBJ databases">
        <authorList>
            <consortium name="DOE Joint Genome Institute"/>
            <person name="Haridas S."/>
            <person name="Albert R."/>
            <person name="Binder M."/>
            <person name="Bloem J."/>
            <person name="Labutti K."/>
            <person name="Salamov A."/>
            <person name="Andreopoulos B."/>
            <person name="Baker S.E."/>
            <person name="Barry K."/>
            <person name="Bills G."/>
            <person name="Bluhm B.H."/>
            <person name="Cannon C."/>
            <person name="Castanera R."/>
            <person name="Culley D.E."/>
            <person name="Daum C."/>
            <person name="Ezra D."/>
            <person name="Gonzalez J.B."/>
            <person name="Henrissat B."/>
            <person name="Kuo A."/>
            <person name="Liang C."/>
            <person name="Lipzen A."/>
            <person name="Lutzoni F."/>
            <person name="Magnuson J."/>
            <person name="Mondo S."/>
            <person name="Nolan M."/>
            <person name="Ohm R."/>
            <person name="Pangilinan J."/>
            <person name="Park H.-J.H."/>
            <person name="Ramirez L."/>
            <person name="Alfaro M."/>
            <person name="Sun H."/>
            <person name="Tritt A."/>
            <person name="Yoshinaga Y."/>
            <person name="Zwiers L.-H.L."/>
            <person name="Turgeon B.G."/>
            <person name="Goodwin S.B."/>
            <person name="Spatafora J.W."/>
            <person name="Crous P.W."/>
            <person name="Grigoriev I.V."/>
        </authorList>
    </citation>
    <scope>NUCLEOTIDE SEQUENCE [LARGE SCALE GENOMIC DNA]</scope>
    <source>
        <strain evidence="2 3">CBS 611.86</strain>
    </source>
</reference>
<feature type="region of interest" description="Disordered" evidence="1">
    <location>
        <begin position="254"/>
        <end position="274"/>
    </location>
</feature>
<gene>
    <name evidence="2" type="ORF">BDV95DRAFT_38919</name>
</gene>
<evidence type="ECO:0000313" key="3">
    <source>
        <dbReference type="Proteomes" id="UP000481861"/>
    </source>
</evidence>
<proteinExistence type="predicted"/>
<feature type="region of interest" description="Disordered" evidence="1">
    <location>
        <begin position="516"/>
        <end position="561"/>
    </location>
</feature>
<dbReference type="Proteomes" id="UP000481861">
    <property type="component" value="Unassembled WGS sequence"/>
</dbReference>
<keyword evidence="3" id="KW-1185">Reference proteome</keyword>
<protein>
    <submittedName>
        <fullName evidence="2">Uncharacterized protein</fullName>
    </submittedName>
</protein>
<evidence type="ECO:0000313" key="2">
    <source>
        <dbReference type="EMBL" id="KAF2872215.1"/>
    </source>
</evidence>
<feature type="region of interest" description="Disordered" evidence="1">
    <location>
        <begin position="30"/>
        <end position="207"/>
    </location>
</feature>
<feature type="compositionally biased region" description="Basic residues" evidence="1">
    <location>
        <begin position="45"/>
        <end position="57"/>
    </location>
</feature>
<accession>A0A7C8MB39</accession>
<evidence type="ECO:0000256" key="1">
    <source>
        <dbReference type="SAM" id="MobiDB-lite"/>
    </source>
</evidence>